<dbReference type="AlphaFoldDB" id="A0A3G3IG52"/>
<gene>
    <name evidence="2" type="ORF">BKD89_03140</name>
</gene>
<feature type="transmembrane region" description="Helical" evidence="1">
    <location>
        <begin position="61"/>
        <end position="81"/>
    </location>
</feature>
<evidence type="ECO:0000256" key="1">
    <source>
        <dbReference type="SAM" id="Phobius"/>
    </source>
</evidence>
<dbReference type="GeneID" id="38292699"/>
<name>A0A3G3IG52_9ARCH</name>
<keyword evidence="1" id="KW-0472">Membrane</keyword>
<accession>A0A3G3IG52</accession>
<reference evidence="2 3" key="1">
    <citation type="submission" date="2016-10" db="EMBL/GenBank/DDBJ databases">
        <title>Complete genome of the TMA-utilizing, human hosted archaeon Methanomethylophilus alvus Gen. nov, sp. nov., strain Mx-05, derived from a pure culture.</title>
        <authorList>
            <person name="Brugere J.-F."/>
            <person name="Ben Hania W."/>
            <person name="Chaudhary P.P."/>
            <person name="Gaci N."/>
            <person name="Borrel G."/>
            <person name="Cao Van Tuat L."/>
            <person name="Fardeau M.-L."/>
            <person name="Harris H.M.B."/>
            <person name="O'Toole P.W."/>
            <person name="Ollivier B."/>
        </authorList>
    </citation>
    <scope>NUCLEOTIDE SEQUENCE [LARGE SCALE GENOMIC DNA]</scope>
    <source>
        <strain evidence="2 3">Mx-05</strain>
    </source>
</reference>
<dbReference type="Proteomes" id="UP000273278">
    <property type="component" value="Chromosome"/>
</dbReference>
<dbReference type="RefSeq" id="WP_122892420.1">
    <property type="nucleotide sequence ID" value="NZ_CAYBAX010000014.1"/>
</dbReference>
<evidence type="ECO:0000313" key="3">
    <source>
        <dbReference type="Proteomes" id="UP000273278"/>
    </source>
</evidence>
<proteinExistence type="predicted"/>
<evidence type="ECO:0000313" key="2">
    <source>
        <dbReference type="EMBL" id="AYQ54800.1"/>
    </source>
</evidence>
<organism evidence="2 3">
    <name type="scientific">Methanomethylophilus alvi</name>
    <dbReference type="NCBI Taxonomy" id="1291540"/>
    <lineage>
        <taxon>Archaea</taxon>
        <taxon>Methanobacteriati</taxon>
        <taxon>Thermoplasmatota</taxon>
        <taxon>Thermoplasmata</taxon>
        <taxon>Methanomassiliicoccales</taxon>
        <taxon>Methanomethylophilaceae</taxon>
        <taxon>Methanomethylophilus</taxon>
    </lineage>
</organism>
<keyword evidence="1" id="KW-1133">Transmembrane helix</keyword>
<feature type="transmembrane region" description="Helical" evidence="1">
    <location>
        <begin position="28"/>
        <end position="49"/>
    </location>
</feature>
<protein>
    <submittedName>
        <fullName evidence="2">Uncharacterized protein</fullName>
    </submittedName>
</protein>
<sequence length="176" mass="20915">MKGSFLISTNDSAELNFKKAEAIRASQFHFWIIILNGIIIAYIPLMFNATFREVVSMYKMWIIAPMIFAISTIIILANLFYKLKYNECRTKYVMFYSIDYLKQYCSNNKLPINEISEDDLPEIVQMIYENTSFDEREISDGIYTYCFEILNVHPKWIDKELEELKNKKRGFKHKPE</sequence>
<dbReference type="EMBL" id="CP017686">
    <property type="protein sequence ID" value="AYQ54800.1"/>
    <property type="molecule type" value="Genomic_DNA"/>
</dbReference>
<keyword evidence="1" id="KW-0812">Transmembrane</keyword>